<keyword evidence="1 5" id="KW-0699">rRNA-binding</keyword>
<evidence type="ECO:0000256" key="5">
    <source>
        <dbReference type="HAMAP-Rule" id="MF_01334"/>
    </source>
</evidence>
<dbReference type="Gene3D" id="2.170.120.20">
    <property type="entry name" value="Ribosomal protein L25, beta domain"/>
    <property type="match status" value="1"/>
</dbReference>
<dbReference type="Gene3D" id="2.40.240.10">
    <property type="entry name" value="Ribosomal Protein L25, Chain P"/>
    <property type="match status" value="1"/>
</dbReference>
<evidence type="ECO:0000313" key="9">
    <source>
        <dbReference type="EMBL" id="MCC0175797.1"/>
    </source>
</evidence>
<feature type="domain" description="Large ribosomal subunit protein bL25 L25" evidence="7">
    <location>
        <begin position="6"/>
        <end position="93"/>
    </location>
</feature>
<dbReference type="CDD" id="cd00495">
    <property type="entry name" value="Ribosomal_L25_TL5_CTC"/>
    <property type="match status" value="1"/>
</dbReference>
<dbReference type="HAMAP" id="MF_01334">
    <property type="entry name" value="Ribosomal_bL25_CTC"/>
    <property type="match status" value="1"/>
</dbReference>
<evidence type="ECO:0000256" key="1">
    <source>
        <dbReference type="ARBA" id="ARBA00022730"/>
    </source>
</evidence>
<dbReference type="InterPro" id="IPR011035">
    <property type="entry name" value="Ribosomal_bL25/Gln-tRNA_synth"/>
</dbReference>
<dbReference type="NCBIfam" id="NF004612">
    <property type="entry name" value="PRK05943.1"/>
    <property type="match status" value="1"/>
</dbReference>
<evidence type="ECO:0000256" key="3">
    <source>
        <dbReference type="ARBA" id="ARBA00022980"/>
    </source>
</evidence>
<protein>
    <recommendedName>
        <fullName evidence="5">Large ribosomal subunit protein bL25</fullName>
    </recommendedName>
    <alternativeName>
        <fullName evidence="5">General stress protein CTC</fullName>
    </alternativeName>
</protein>
<dbReference type="InterPro" id="IPR020056">
    <property type="entry name" value="Rbsml_bL25/Gln-tRNA_synth_N"/>
</dbReference>
<evidence type="ECO:0000256" key="2">
    <source>
        <dbReference type="ARBA" id="ARBA00022884"/>
    </source>
</evidence>
<dbReference type="RefSeq" id="WP_229638795.1">
    <property type="nucleotide sequence ID" value="NZ_JADWDC010000003.1"/>
</dbReference>
<dbReference type="InterPro" id="IPR020057">
    <property type="entry name" value="Ribosomal_bL25_b-dom"/>
</dbReference>
<keyword evidence="10" id="KW-1185">Reference proteome</keyword>
<keyword evidence="2 5" id="KW-0694">RNA-binding</keyword>
<dbReference type="EMBL" id="JADWDC010000003">
    <property type="protein sequence ID" value="MCC0175797.1"/>
    <property type="molecule type" value="Genomic_DNA"/>
</dbReference>
<dbReference type="Pfam" id="PF14693">
    <property type="entry name" value="Ribosomal_TL5_C"/>
    <property type="match status" value="1"/>
</dbReference>
<dbReference type="InterPro" id="IPR020930">
    <property type="entry name" value="Ribosomal_uL5_bac-type"/>
</dbReference>
<dbReference type="InterPro" id="IPR001021">
    <property type="entry name" value="Ribosomal_bL25_long"/>
</dbReference>
<reference evidence="9" key="1">
    <citation type="journal article" date="2021" name="Antonie Van Leeuwenhoek">
        <title>Draft genome and description of Waterburya agarophytonicola gen. nov. sp. nov. (Pleurocapsales, Cyanobacteria): a seaweed symbiont.</title>
        <authorList>
            <person name="Bonthond G."/>
            <person name="Shalygin S."/>
            <person name="Bayer T."/>
            <person name="Weinberger F."/>
        </authorList>
    </citation>
    <scope>NUCLEOTIDE SEQUENCE</scope>
    <source>
        <strain evidence="9">KI4</strain>
    </source>
</reference>
<dbReference type="Pfam" id="PF01386">
    <property type="entry name" value="Ribosomal_L25p"/>
    <property type="match status" value="1"/>
</dbReference>
<keyword evidence="3 5" id="KW-0689">Ribosomal protein</keyword>
<dbReference type="InterPro" id="IPR029751">
    <property type="entry name" value="Ribosomal_L25_dom"/>
</dbReference>
<dbReference type="GO" id="GO:0006412">
    <property type="term" value="P:translation"/>
    <property type="evidence" value="ECO:0007669"/>
    <property type="project" value="UniProtKB-UniRule"/>
</dbReference>
<dbReference type="GO" id="GO:0003735">
    <property type="term" value="F:structural constituent of ribosome"/>
    <property type="evidence" value="ECO:0007669"/>
    <property type="project" value="InterPro"/>
</dbReference>
<accession>A0A964FEE9</accession>
<feature type="region of interest" description="Disordered" evidence="6">
    <location>
        <begin position="188"/>
        <end position="209"/>
    </location>
</feature>
<proteinExistence type="inferred from homology"/>
<keyword evidence="4 5" id="KW-0687">Ribonucleoprotein</keyword>
<dbReference type="NCBIfam" id="NF004139">
    <property type="entry name" value="PRK05618.4-2"/>
    <property type="match status" value="1"/>
</dbReference>
<comment type="subunit">
    <text evidence="5">Part of the 50S ribosomal subunit; part of the 5S rRNA/L5/L18/L25 subcomplex. Contacts the 5S rRNA. Binds to the 5S rRNA independently of L5 and L18.</text>
</comment>
<evidence type="ECO:0000256" key="6">
    <source>
        <dbReference type="SAM" id="MobiDB-lite"/>
    </source>
</evidence>
<evidence type="ECO:0000256" key="4">
    <source>
        <dbReference type="ARBA" id="ARBA00023274"/>
    </source>
</evidence>
<dbReference type="InterPro" id="IPR037121">
    <property type="entry name" value="Ribosomal_bL25_C"/>
</dbReference>
<feature type="domain" description="Large ribosomal subunit protein bL25 beta" evidence="8">
    <location>
        <begin position="102"/>
        <end position="183"/>
    </location>
</feature>
<dbReference type="PANTHER" id="PTHR33284">
    <property type="entry name" value="RIBOSOMAL PROTEIN L25/GLN-TRNA SYNTHETASE, ANTI-CODON-BINDING DOMAIN-CONTAINING PROTEIN"/>
    <property type="match status" value="1"/>
</dbReference>
<dbReference type="GO" id="GO:0008097">
    <property type="term" value="F:5S rRNA binding"/>
    <property type="evidence" value="ECO:0007669"/>
    <property type="project" value="InterPro"/>
</dbReference>
<gene>
    <name evidence="5" type="primary">rplY</name>
    <name evidence="5" type="synonym">ctc</name>
    <name evidence="9" type="ORF">I4641_02225</name>
</gene>
<comment type="function">
    <text evidence="5">This is one of the proteins that binds to the 5S RNA in the ribosome where it forms part of the central protuberance.</text>
</comment>
<evidence type="ECO:0000259" key="7">
    <source>
        <dbReference type="Pfam" id="PF01386"/>
    </source>
</evidence>
<dbReference type="Proteomes" id="UP000729733">
    <property type="component" value="Unassembled WGS sequence"/>
</dbReference>
<dbReference type="SUPFAM" id="SSF50715">
    <property type="entry name" value="Ribosomal protein L25-like"/>
    <property type="match status" value="1"/>
</dbReference>
<dbReference type="NCBIfam" id="TIGR00731">
    <property type="entry name" value="bL25_bact_ctc"/>
    <property type="match status" value="1"/>
</dbReference>
<dbReference type="PANTHER" id="PTHR33284:SF1">
    <property type="entry name" value="RIBOSOMAL PROTEIN L25_GLN-TRNA SYNTHETASE, ANTI-CODON-BINDING DOMAIN-CONTAINING PROTEIN"/>
    <property type="match status" value="1"/>
</dbReference>
<comment type="similarity">
    <text evidence="5">Belongs to the bacterial ribosomal protein bL25 family. CTC subfamily.</text>
</comment>
<sequence length="209" mass="22590">MNITVECKTRAEGSKPRALRREGLIPAALYGHDGSNSVSLTIPTKEAQMLLRKAAINNTLIDIKVPDMSWNGKALIREVQAHPWKRTLNHISFFTVSAKQTVEIVVPVILTGNAVGTKEGGIVEQIMTELQISCFAGNIPESIKIDVTNFKIGDILHVGEILLPEGATVLDDPDRTAISVVLPAKPASEESDGATEVIEQNVDTVKTES</sequence>
<name>A0A964FEE9_9CYAN</name>
<evidence type="ECO:0000313" key="10">
    <source>
        <dbReference type="Proteomes" id="UP000729733"/>
    </source>
</evidence>
<evidence type="ECO:0000259" key="8">
    <source>
        <dbReference type="Pfam" id="PF14693"/>
    </source>
</evidence>
<comment type="caution">
    <text evidence="9">The sequence shown here is derived from an EMBL/GenBank/DDBJ whole genome shotgun (WGS) entry which is preliminary data.</text>
</comment>
<dbReference type="AlphaFoldDB" id="A0A964FEE9"/>
<organism evidence="9 10">
    <name type="scientific">Waterburya agarophytonicola KI4</name>
    <dbReference type="NCBI Taxonomy" id="2874699"/>
    <lineage>
        <taxon>Bacteria</taxon>
        <taxon>Bacillati</taxon>
        <taxon>Cyanobacteriota</taxon>
        <taxon>Cyanophyceae</taxon>
        <taxon>Pleurocapsales</taxon>
        <taxon>Hyellaceae</taxon>
        <taxon>Waterburya</taxon>
        <taxon>Waterburya agarophytonicola</taxon>
    </lineage>
</organism>
<dbReference type="GO" id="GO:0022625">
    <property type="term" value="C:cytosolic large ribosomal subunit"/>
    <property type="evidence" value="ECO:0007669"/>
    <property type="project" value="TreeGrafter"/>
</dbReference>